<dbReference type="EMBL" id="CAJOBC010002290">
    <property type="protein sequence ID" value="CAF3725663.1"/>
    <property type="molecule type" value="Genomic_DNA"/>
</dbReference>
<evidence type="ECO:0000313" key="5">
    <source>
        <dbReference type="Proteomes" id="UP000663829"/>
    </source>
</evidence>
<dbReference type="EMBL" id="CAJNOK010009947">
    <property type="protein sequence ID" value="CAF1102467.1"/>
    <property type="molecule type" value="Genomic_DNA"/>
</dbReference>
<keyword evidence="5" id="KW-1185">Reference proteome</keyword>
<dbReference type="EMBL" id="CAJOBA010009966">
    <property type="protein sequence ID" value="CAF3863691.1"/>
    <property type="molecule type" value="Genomic_DNA"/>
</dbReference>
<dbReference type="InterPro" id="IPR012338">
    <property type="entry name" value="Beta-lactam/transpept-like"/>
</dbReference>
<dbReference type="Proteomes" id="UP000681722">
    <property type="component" value="Unassembled WGS sequence"/>
</dbReference>
<evidence type="ECO:0000313" key="2">
    <source>
        <dbReference type="EMBL" id="CAF1102467.1"/>
    </source>
</evidence>
<dbReference type="SUPFAM" id="SSF56601">
    <property type="entry name" value="beta-lactamase/transpeptidase-like"/>
    <property type="match status" value="1"/>
</dbReference>
<evidence type="ECO:0000313" key="3">
    <source>
        <dbReference type="EMBL" id="CAF3725663.1"/>
    </source>
</evidence>
<reference evidence="1" key="1">
    <citation type="submission" date="2021-02" db="EMBL/GenBank/DDBJ databases">
        <authorList>
            <person name="Nowell W R."/>
        </authorList>
    </citation>
    <scope>NUCLEOTIDE SEQUENCE</scope>
</reference>
<protein>
    <recommendedName>
        <fullName evidence="6">Beta-lactamase-related domain-containing protein</fullName>
    </recommendedName>
</protein>
<dbReference type="EMBL" id="CAJNOQ010002291">
    <property type="protein sequence ID" value="CAF0949952.1"/>
    <property type="molecule type" value="Genomic_DNA"/>
</dbReference>
<name>A0A814D7I7_9BILA</name>
<comment type="caution">
    <text evidence="1">The sequence shown here is derived from an EMBL/GenBank/DDBJ whole genome shotgun (WGS) entry which is preliminary data.</text>
</comment>
<dbReference type="Proteomes" id="UP000663829">
    <property type="component" value="Unassembled WGS sequence"/>
</dbReference>
<dbReference type="OrthoDB" id="5946976at2759"/>
<accession>A0A814D7I7</accession>
<dbReference type="Gene3D" id="3.40.710.10">
    <property type="entry name" value="DD-peptidase/beta-lactamase superfamily"/>
    <property type="match status" value="1"/>
</dbReference>
<dbReference type="Proteomes" id="UP000682733">
    <property type="component" value="Unassembled WGS sequence"/>
</dbReference>
<evidence type="ECO:0000313" key="4">
    <source>
        <dbReference type="EMBL" id="CAF3863691.1"/>
    </source>
</evidence>
<dbReference type="AlphaFoldDB" id="A0A814D7I7"/>
<evidence type="ECO:0000313" key="1">
    <source>
        <dbReference type="EMBL" id="CAF0949952.1"/>
    </source>
</evidence>
<gene>
    <name evidence="1" type="ORF">GPM918_LOCUS11183</name>
    <name evidence="2" type="ORF">OVA965_LOCUS19360</name>
    <name evidence="3" type="ORF">SRO942_LOCUS11182</name>
    <name evidence="4" type="ORF">TMI583_LOCUS19371</name>
</gene>
<dbReference type="Proteomes" id="UP000677228">
    <property type="component" value="Unassembled WGS sequence"/>
</dbReference>
<proteinExistence type="predicted"/>
<evidence type="ECO:0008006" key="6">
    <source>
        <dbReference type="Google" id="ProtNLM"/>
    </source>
</evidence>
<organism evidence="1 5">
    <name type="scientific">Didymodactylos carnosus</name>
    <dbReference type="NCBI Taxonomy" id="1234261"/>
    <lineage>
        <taxon>Eukaryota</taxon>
        <taxon>Metazoa</taxon>
        <taxon>Spiralia</taxon>
        <taxon>Gnathifera</taxon>
        <taxon>Rotifera</taxon>
        <taxon>Eurotatoria</taxon>
        <taxon>Bdelloidea</taxon>
        <taxon>Philodinida</taxon>
        <taxon>Philodinidae</taxon>
        <taxon>Didymodactylos</taxon>
    </lineage>
</organism>
<sequence>MTTAREAGGICTNVEDFYRWLEAVFNPLTTPTKFIEPYLFKQMITPSPVSKKNNEHGWYGYGYGLIVNEYGNVIEHSGEIYGFESGFKRLVKEQINIIVFSNIFECQVKLFVDFIHSVLVGREVNSEKEEKKGGFAVMTYKKFRNKFLG</sequence>